<sequence>MREELLQIRQDLWHQWRQCGDEEKLLDPLEWRAYRVELARYYQYDHDLMTQLEAARTQSQMLEIQKDAQQQLLRQSMMEQEKLKIMMEE</sequence>
<evidence type="ECO:0000313" key="2">
    <source>
        <dbReference type="Proteomes" id="UP000502005"/>
    </source>
</evidence>
<organism evidence="1 2">
    <name type="scientific">Pantoea cypripedii</name>
    <name type="common">Pectobacterium cypripedii</name>
    <name type="synonym">Erwinia cypripedii</name>
    <dbReference type="NCBI Taxonomy" id="55209"/>
    <lineage>
        <taxon>Bacteria</taxon>
        <taxon>Pseudomonadati</taxon>
        <taxon>Pseudomonadota</taxon>
        <taxon>Gammaproteobacteria</taxon>
        <taxon>Enterobacterales</taxon>
        <taxon>Erwiniaceae</taxon>
        <taxon>Pantoea</taxon>
    </lineage>
</organism>
<gene>
    <name evidence="1" type="ORF">CUN67_24500</name>
</gene>
<dbReference type="EMBL" id="CP024770">
    <property type="protein sequence ID" value="QGY32157.1"/>
    <property type="molecule type" value="Genomic_DNA"/>
</dbReference>
<proteinExistence type="predicted"/>
<geneLocation type="plasmid" evidence="2">
    <name>pne1b</name>
</geneLocation>
<protein>
    <submittedName>
        <fullName evidence="1">Uncharacterized protein</fullName>
    </submittedName>
</protein>
<dbReference type="Proteomes" id="UP000502005">
    <property type="component" value="Plasmid pNE1B"/>
</dbReference>
<name>A0A6B9GD70_PANCY</name>
<keyword evidence="1" id="KW-0614">Plasmid</keyword>
<dbReference type="AlphaFoldDB" id="A0A6B9GD70"/>
<reference evidence="1 2" key="1">
    <citation type="submission" date="2017-11" db="EMBL/GenBank/DDBJ databases">
        <title>Genome sequence of Pantoea cypripedii NE1.</title>
        <authorList>
            <person name="Nascimento F.X."/>
        </authorList>
    </citation>
    <scope>NUCLEOTIDE SEQUENCE [LARGE SCALE GENOMIC DNA]</scope>
    <source>
        <strain evidence="1 2">NE1</strain>
        <plasmid evidence="2">pne1b</plasmid>
    </source>
</reference>
<evidence type="ECO:0000313" key="1">
    <source>
        <dbReference type="EMBL" id="QGY32157.1"/>
    </source>
</evidence>
<accession>A0A6B9GD70</accession>